<gene>
    <name evidence="2" type="ordered locus">MTR_5g061410</name>
</gene>
<protein>
    <submittedName>
        <fullName evidence="2">F-box/RNI superfamily protein</fullName>
    </submittedName>
</protein>
<dbReference type="SUPFAM" id="SSF81383">
    <property type="entry name" value="F-box domain"/>
    <property type="match status" value="1"/>
</dbReference>
<name>G7K967_MEDTR</name>
<dbReference type="Proteomes" id="UP000002051">
    <property type="component" value="Chromosome 5"/>
</dbReference>
<reference evidence="2 4" key="2">
    <citation type="journal article" date="2014" name="BMC Genomics">
        <title>An improved genome release (version Mt4.0) for the model legume Medicago truncatula.</title>
        <authorList>
            <person name="Tang H."/>
            <person name="Krishnakumar V."/>
            <person name="Bidwell S."/>
            <person name="Rosen B."/>
            <person name="Chan A."/>
            <person name="Zhou S."/>
            <person name="Gentzbittel L."/>
            <person name="Childs K.L."/>
            <person name="Yandell M."/>
            <person name="Gundlach H."/>
            <person name="Mayer K.F."/>
            <person name="Schwartz D.C."/>
            <person name="Town C.D."/>
        </authorList>
    </citation>
    <scope>GENOME REANNOTATION</scope>
    <source>
        <strain evidence="3 4">cv. Jemalong A17</strain>
    </source>
</reference>
<dbReference type="InterPro" id="IPR055411">
    <property type="entry name" value="LRR_FXL15/At3g58940/PEG3-like"/>
</dbReference>
<sequence length="272" mass="31619">MSSTNIMNMLPEEIQRHILSLLPTKDAFKTKFVSKSWVPQPESLNVLRVDSGYKPKTWIDFYQFMNTVLLSPRCFRLNQCVEAAKHRGVEDLDITWYRGVSSPTIFCCKTLVVLKLQGISILSMVGFSIDLPLLKTLFLFGIIFDTLDDLMKLLYGCSKLEDLTTKNVRGKLGITSLRYFEPLSNLIKATTWFFEVQETIHVEFFNLSKMGCSLLNKQINSDYKVFHLFENLIELRISWFNRDTYDWSEILKMLINSPKLEALYIEKAPPVW</sequence>
<accession>G7K967</accession>
<feature type="domain" description="F-box" evidence="1">
    <location>
        <begin position="4"/>
        <end position="56"/>
    </location>
</feature>
<dbReference type="PROSITE" id="PS50181">
    <property type="entry name" value="FBOX"/>
    <property type="match status" value="1"/>
</dbReference>
<reference evidence="2 4" key="1">
    <citation type="journal article" date="2011" name="Nature">
        <title>The Medicago genome provides insight into the evolution of rhizobial symbioses.</title>
        <authorList>
            <person name="Young N.D."/>
            <person name="Debelle F."/>
            <person name="Oldroyd G.E."/>
            <person name="Geurts R."/>
            <person name="Cannon S.B."/>
            <person name="Udvardi M.K."/>
            <person name="Benedito V.A."/>
            <person name="Mayer K.F."/>
            <person name="Gouzy J."/>
            <person name="Schoof H."/>
            <person name="Van de Peer Y."/>
            <person name="Proost S."/>
            <person name="Cook D.R."/>
            <person name="Meyers B.C."/>
            <person name="Spannagl M."/>
            <person name="Cheung F."/>
            <person name="De Mita S."/>
            <person name="Krishnakumar V."/>
            <person name="Gundlach H."/>
            <person name="Zhou S."/>
            <person name="Mudge J."/>
            <person name="Bharti A.K."/>
            <person name="Murray J.D."/>
            <person name="Naoumkina M.A."/>
            <person name="Rosen B."/>
            <person name="Silverstein K.A."/>
            <person name="Tang H."/>
            <person name="Rombauts S."/>
            <person name="Zhao P.X."/>
            <person name="Zhou P."/>
            <person name="Barbe V."/>
            <person name="Bardou P."/>
            <person name="Bechner M."/>
            <person name="Bellec A."/>
            <person name="Berger A."/>
            <person name="Berges H."/>
            <person name="Bidwell S."/>
            <person name="Bisseling T."/>
            <person name="Choisne N."/>
            <person name="Couloux A."/>
            <person name="Denny R."/>
            <person name="Deshpande S."/>
            <person name="Dai X."/>
            <person name="Doyle J.J."/>
            <person name="Dudez A.M."/>
            <person name="Farmer A.D."/>
            <person name="Fouteau S."/>
            <person name="Franken C."/>
            <person name="Gibelin C."/>
            <person name="Gish J."/>
            <person name="Goldstein S."/>
            <person name="Gonzalez A.J."/>
            <person name="Green P.J."/>
            <person name="Hallab A."/>
            <person name="Hartog M."/>
            <person name="Hua A."/>
            <person name="Humphray S.J."/>
            <person name="Jeong D.H."/>
            <person name="Jing Y."/>
            <person name="Jocker A."/>
            <person name="Kenton S.M."/>
            <person name="Kim D.J."/>
            <person name="Klee K."/>
            <person name="Lai H."/>
            <person name="Lang C."/>
            <person name="Lin S."/>
            <person name="Macmil S.L."/>
            <person name="Magdelenat G."/>
            <person name="Matthews L."/>
            <person name="McCorrison J."/>
            <person name="Monaghan E.L."/>
            <person name="Mun J.H."/>
            <person name="Najar F.Z."/>
            <person name="Nicholson C."/>
            <person name="Noirot C."/>
            <person name="O'Bleness M."/>
            <person name="Paule C.R."/>
            <person name="Poulain J."/>
            <person name="Prion F."/>
            <person name="Qin B."/>
            <person name="Qu C."/>
            <person name="Retzel E.F."/>
            <person name="Riddle C."/>
            <person name="Sallet E."/>
            <person name="Samain S."/>
            <person name="Samson N."/>
            <person name="Sanders I."/>
            <person name="Saurat O."/>
            <person name="Scarpelli C."/>
            <person name="Schiex T."/>
            <person name="Segurens B."/>
            <person name="Severin A.J."/>
            <person name="Sherrier D.J."/>
            <person name="Shi R."/>
            <person name="Sims S."/>
            <person name="Singer S.R."/>
            <person name="Sinharoy S."/>
            <person name="Sterck L."/>
            <person name="Viollet A."/>
            <person name="Wang B.B."/>
            <person name="Wang K."/>
            <person name="Wang M."/>
            <person name="Wang X."/>
            <person name="Warfsmann J."/>
            <person name="Weissenbach J."/>
            <person name="White D.D."/>
            <person name="White J.D."/>
            <person name="Wiley G.B."/>
            <person name="Wincker P."/>
            <person name="Xing Y."/>
            <person name="Yang L."/>
            <person name="Yao Z."/>
            <person name="Ying F."/>
            <person name="Zhai J."/>
            <person name="Zhou L."/>
            <person name="Zuber A."/>
            <person name="Denarie J."/>
            <person name="Dixon R.A."/>
            <person name="May G.D."/>
            <person name="Schwartz D.C."/>
            <person name="Rogers J."/>
            <person name="Quetier F."/>
            <person name="Town C.D."/>
            <person name="Roe B.A."/>
        </authorList>
    </citation>
    <scope>NUCLEOTIDE SEQUENCE [LARGE SCALE GENOMIC DNA]</scope>
    <source>
        <strain evidence="2">A17</strain>
        <strain evidence="3 4">cv. Jemalong A17</strain>
    </source>
</reference>
<dbReference type="Pfam" id="PF00646">
    <property type="entry name" value="F-box"/>
    <property type="match status" value="1"/>
</dbReference>
<keyword evidence="4" id="KW-1185">Reference proteome</keyword>
<dbReference type="PaxDb" id="3880-AES97889"/>
<dbReference type="SUPFAM" id="SSF52047">
    <property type="entry name" value="RNI-like"/>
    <property type="match status" value="1"/>
</dbReference>
<dbReference type="InterPro" id="IPR036047">
    <property type="entry name" value="F-box-like_dom_sf"/>
</dbReference>
<dbReference type="InterPro" id="IPR032675">
    <property type="entry name" value="LRR_dom_sf"/>
</dbReference>
<dbReference type="Gene3D" id="1.20.1280.50">
    <property type="match status" value="1"/>
</dbReference>
<dbReference type="EMBL" id="CM001221">
    <property type="protein sequence ID" value="AES97889.1"/>
    <property type="molecule type" value="Genomic_DNA"/>
</dbReference>
<evidence type="ECO:0000313" key="4">
    <source>
        <dbReference type="Proteomes" id="UP000002051"/>
    </source>
</evidence>
<dbReference type="Gene3D" id="3.80.10.10">
    <property type="entry name" value="Ribonuclease Inhibitor"/>
    <property type="match status" value="1"/>
</dbReference>
<evidence type="ECO:0000313" key="2">
    <source>
        <dbReference type="EMBL" id="AES97889.1"/>
    </source>
</evidence>
<dbReference type="EnsemblPlants" id="AES97889">
    <property type="protein sequence ID" value="AES97889"/>
    <property type="gene ID" value="MTR_5g061410"/>
</dbReference>
<organism evidence="2 4">
    <name type="scientific">Medicago truncatula</name>
    <name type="common">Barrel medic</name>
    <name type="synonym">Medicago tribuloides</name>
    <dbReference type="NCBI Taxonomy" id="3880"/>
    <lineage>
        <taxon>Eukaryota</taxon>
        <taxon>Viridiplantae</taxon>
        <taxon>Streptophyta</taxon>
        <taxon>Embryophyta</taxon>
        <taxon>Tracheophyta</taxon>
        <taxon>Spermatophyta</taxon>
        <taxon>Magnoliopsida</taxon>
        <taxon>eudicotyledons</taxon>
        <taxon>Gunneridae</taxon>
        <taxon>Pentapetalae</taxon>
        <taxon>rosids</taxon>
        <taxon>fabids</taxon>
        <taxon>Fabales</taxon>
        <taxon>Fabaceae</taxon>
        <taxon>Papilionoideae</taxon>
        <taxon>50 kb inversion clade</taxon>
        <taxon>NPAAA clade</taxon>
        <taxon>Hologalegina</taxon>
        <taxon>IRL clade</taxon>
        <taxon>Trifolieae</taxon>
        <taxon>Medicago</taxon>
    </lineage>
</organism>
<dbReference type="Pfam" id="PF24758">
    <property type="entry name" value="LRR_At5g56370"/>
    <property type="match status" value="1"/>
</dbReference>
<evidence type="ECO:0000313" key="3">
    <source>
        <dbReference type="EnsemblPlants" id="AES97889"/>
    </source>
</evidence>
<dbReference type="HOGENOM" id="CLU_010721_1_0_1"/>
<dbReference type="InterPro" id="IPR001810">
    <property type="entry name" value="F-box_dom"/>
</dbReference>
<evidence type="ECO:0000259" key="1">
    <source>
        <dbReference type="PROSITE" id="PS50181"/>
    </source>
</evidence>
<dbReference type="AlphaFoldDB" id="G7K967"/>
<reference evidence="3" key="3">
    <citation type="submission" date="2015-04" db="UniProtKB">
        <authorList>
            <consortium name="EnsemblPlants"/>
        </authorList>
    </citation>
    <scope>IDENTIFICATION</scope>
    <source>
        <strain evidence="3">cv. Jemalong A17</strain>
    </source>
</reference>
<proteinExistence type="predicted"/>
<dbReference type="InterPro" id="IPR055294">
    <property type="entry name" value="FBL60-like"/>
</dbReference>
<dbReference type="PANTHER" id="PTHR31293:SF12">
    <property type="entry name" value="RNI-LIKE SUPERFAMILY PROTEIN"/>
    <property type="match status" value="1"/>
</dbReference>
<dbReference type="PANTHER" id="PTHR31293">
    <property type="entry name" value="RNI-LIKE SUPERFAMILY PROTEIN"/>
    <property type="match status" value="1"/>
</dbReference>